<evidence type="ECO:0000313" key="4">
    <source>
        <dbReference type="EMBL" id="QKF65871.1"/>
    </source>
</evidence>
<dbReference type="AlphaFoldDB" id="A0AAE7B769"/>
<sequence>MKEKSVIYYLTFEDIKDKNILFNYIYANENSNFYISDDLSKDFYINQAYCGFISTSVYLKEKFYLVPEMQFEYAILDFEDLHISKKVKKILNKNDFIFTINKNFDEVIENIQAHHETNWLSCEYHQLLKELLDYKHPSIDFEVKSFEVWDKSTNTLIAGEIGYKISSTYTSLTGFCLKDKKYNNFGKLQLVLLAKYLQENNYSFWNLGHPYMQYKFDLGAKIFPRKDFLKRWLKEVKLPFI</sequence>
<dbReference type="InterPro" id="IPR004616">
    <property type="entry name" value="Leu/Phe-tRNA_Trfase"/>
</dbReference>
<dbReference type="GO" id="GO:0008914">
    <property type="term" value="F:leucyl-tRNA--protein transferase activity"/>
    <property type="evidence" value="ECO:0007669"/>
    <property type="project" value="InterPro"/>
</dbReference>
<name>A0AAE7B769_9BACT</name>
<dbReference type="Proteomes" id="UP000503482">
    <property type="component" value="Chromosome"/>
</dbReference>
<proteinExistence type="predicted"/>
<dbReference type="SUPFAM" id="SSF55729">
    <property type="entry name" value="Acyl-CoA N-acyltransferases (Nat)"/>
    <property type="match status" value="1"/>
</dbReference>
<evidence type="ECO:0000313" key="5">
    <source>
        <dbReference type="Proteomes" id="UP000503482"/>
    </source>
</evidence>
<keyword evidence="2 4" id="KW-0808">Transferase</keyword>
<protein>
    <submittedName>
        <fullName evidence="4">Leucyl, phenylalanyl-tRNA-protein transferase</fullName>
    </submittedName>
</protein>
<dbReference type="InterPro" id="IPR042203">
    <property type="entry name" value="Leu/Phe-tRNA_Trfase_C"/>
</dbReference>
<evidence type="ECO:0000256" key="3">
    <source>
        <dbReference type="ARBA" id="ARBA00023315"/>
    </source>
</evidence>
<dbReference type="Gene3D" id="3.40.630.70">
    <property type="entry name" value="Leucyl/phenylalanyl-tRNA-protein transferase, C-terminal domain"/>
    <property type="match status" value="1"/>
</dbReference>
<dbReference type="PANTHER" id="PTHR30098:SF2">
    <property type="entry name" value="LEUCYL_PHENYLALANYL-TRNA--PROTEIN TRANSFERASE"/>
    <property type="match status" value="1"/>
</dbReference>
<dbReference type="RefSeq" id="WP_128359161.1">
    <property type="nucleotide sequence ID" value="NZ_CP053840.1"/>
</dbReference>
<keyword evidence="1" id="KW-0963">Cytoplasm</keyword>
<reference evidence="4 5" key="1">
    <citation type="submission" date="2020-05" db="EMBL/GenBank/DDBJ databases">
        <title>Complete genome sequencing of Campylobacter and Arcobacter type strains.</title>
        <authorList>
            <person name="Miller W.G."/>
            <person name="Yee E."/>
        </authorList>
    </citation>
    <scope>NUCLEOTIDE SEQUENCE [LARGE SCALE GENOMIC DNA]</scope>
    <source>
        <strain evidence="4 5">LMG 26156</strain>
    </source>
</reference>
<keyword evidence="3" id="KW-0012">Acyltransferase</keyword>
<dbReference type="InterPro" id="IPR016181">
    <property type="entry name" value="Acyl_CoA_acyltransferase"/>
</dbReference>
<dbReference type="GO" id="GO:0005737">
    <property type="term" value="C:cytoplasm"/>
    <property type="evidence" value="ECO:0007669"/>
    <property type="project" value="TreeGrafter"/>
</dbReference>
<accession>A0AAE7B769</accession>
<dbReference type="PANTHER" id="PTHR30098">
    <property type="entry name" value="LEUCYL/PHENYLALANYL-TRNA--PROTEIN TRANSFERASE"/>
    <property type="match status" value="1"/>
</dbReference>
<dbReference type="GO" id="GO:0030163">
    <property type="term" value="P:protein catabolic process"/>
    <property type="evidence" value="ECO:0007669"/>
    <property type="project" value="InterPro"/>
</dbReference>
<dbReference type="Pfam" id="PF03588">
    <property type="entry name" value="Leu_Phe_trans"/>
    <property type="match status" value="1"/>
</dbReference>
<gene>
    <name evidence="4" type="ORF">AVENP_0297</name>
</gene>
<dbReference type="EMBL" id="CP053840">
    <property type="protein sequence ID" value="QKF65871.1"/>
    <property type="molecule type" value="Genomic_DNA"/>
</dbReference>
<dbReference type="KEGG" id="avp:AVENP_0297"/>
<evidence type="ECO:0000256" key="1">
    <source>
        <dbReference type="ARBA" id="ARBA00022490"/>
    </source>
</evidence>
<keyword evidence="5" id="KW-1185">Reference proteome</keyword>
<evidence type="ECO:0000256" key="2">
    <source>
        <dbReference type="ARBA" id="ARBA00022679"/>
    </source>
</evidence>
<organism evidence="4 5">
    <name type="scientific">Arcobacter venerupis</name>
    <dbReference type="NCBI Taxonomy" id="1054033"/>
    <lineage>
        <taxon>Bacteria</taxon>
        <taxon>Pseudomonadati</taxon>
        <taxon>Campylobacterota</taxon>
        <taxon>Epsilonproteobacteria</taxon>
        <taxon>Campylobacterales</taxon>
        <taxon>Arcobacteraceae</taxon>
        <taxon>Arcobacter</taxon>
    </lineage>
</organism>